<reference evidence="3" key="1">
    <citation type="submission" date="2017-01" db="EMBL/GenBank/DDBJ databases">
        <authorList>
            <person name="Varghese N."/>
            <person name="Submissions S."/>
        </authorList>
    </citation>
    <scope>NUCLEOTIDE SEQUENCE [LARGE SCALE GENOMIC DNA]</scope>
    <source>
        <strain evidence="3">DSM 18714</strain>
    </source>
</reference>
<gene>
    <name evidence="2" type="ORF">SAMN05421795_101343</name>
</gene>
<keyword evidence="1" id="KW-0812">Transmembrane</keyword>
<dbReference type="EMBL" id="FTOM01000001">
    <property type="protein sequence ID" value="SIS52946.1"/>
    <property type="molecule type" value="Genomic_DNA"/>
</dbReference>
<keyword evidence="3" id="KW-1185">Reference proteome</keyword>
<proteinExistence type="predicted"/>
<dbReference type="STRING" id="407234.SAMN05421795_101343"/>
<dbReference type="Proteomes" id="UP000186098">
    <property type="component" value="Unassembled WGS sequence"/>
</dbReference>
<feature type="transmembrane region" description="Helical" evidence="1">
    <location>
        <begin position="333"/>
        <end position="352"/>
    </location>
</feature>
<feature type="transmembrane region" description="Helical" evidence="1">
    <location>
        <begin position="198"/>
        <end position="219"/>
    </location>
</feature>
<keyword evidence="1" id="KW-0472">Membrane</keyword>
<keyword evidence="1" id="KW-1133">Transmembrane helix</keyword>
<sequence length="613" mass="65562">MTPRDLGRIVLVLCGLWLVSPILFVSQLEGYTANILSLAMQFGPDAPARLFPDLTLVGEYIHDTRIGLIALFHVLGRLTGASGGALFHAVMLAALIGVVAASLAIVRRFTSAGWTTAVLAVLLIPGALETAFFFNDNLFSAALATGAVALVAWARGPAAYALAGALLGYAILCRTDAVLVLPLLAGMAWITLERPGAIALRAGVSAAGLLAVLGLFFLWTGVTPLDAVRVGSALDFPAPEAKRALQPYLILAFLGLPGCIFAAMGATLFWRETGWPFRLTFILYPLAATLGFAASHSGQVRHFYPLMIAVAALHVARALVFVAARLAERGAPRAIWGGLLAVLALLAVLPPLGTGTIRDGYRLMDGPRSVHTGRLWMPLLWYRWQGAQNRALAGAQDFVDGLAGVPSSTVLVSHFDDVAYLRLALLEAGYRMRPTAQALPDCARSGVLVFEKGAARVAVILSENQYRRLPLGGEETAAFFVNMALTCPDLRAADRLFLTMMGRPDRMPNGAPPSGIFAGVVATHPETRRQRVDLAPSRANLLGNPFDPPPSTRPERAIWSRQVNLFHAIPLRPAELDDIAARARLLAPQGFGHDDLRAHYAPIRRPAAGEMGE</sequence>
<dbReference type="AlphaFoldDB" id="A0A1N7JUN7"/>
<name>A0A1N7JUN7_9RHOB</name>
<accession>A0A1N7JUN7</accession>
<feature type="transmembrane region" description="Helical" evidence="1">
    <location>
        <begin position="306"/>
        <end position="327"/>
    </location>
</feature>
<protein>
    <recommendedName>
        <fullName evidence="4">Dolichyl-phosphate-mannose-protein mannosyltransferase</fullName>
    </recommendedName>
</protein>
<feature type="transmembrane region" description="Helical" evidence="1">
    <location>
        <begin position="275"/>
        <end position="294"/>
    </location>
</feature>
<feature type="transmembrane region" description="Helical" evidence="1">
    <location>
        <begin position="85"/>
        <end position="106"/>
    </location>
</feature>
<dbReference type="OrthoDB" id="8431201at2"/>
<feature type="transmembrane region" description="Helical" evidence="1">
    <location>
        <begin position="248"/>
        <end position="269"/>
    </location>
</feature>
<evidence type="ECO:0000256" key="1">
    <source>
        <dbReference type="SAM" id="Phobius"/>
    </source>
</evidence>
<dbReference type="RefSeq" id="WP_076363186.1">
    <property type="nucleotide sequence ID" value="NZ_FTOM01000001.1"/>
</dbReference>
<feature type="transmembrane region" description="Helical" evidence="1">
    <location>
        <begin position="9"/>
        <end position="28"/>
    </location>
</feature>
<evidence type="ECO:0000313" key="2">
    <source>
        <dbReference type="EMBL" id="SIS52946.1"/>
    </source>
</evidence>
<feature type="transmembrane region" description="Helical" evidence="1">
    <location>
        <begin position="113"/>
        <end position="132"/>
    </location>
</feature>
<evidence type="ECO:0008006" key="4">
    <source>
        <dbReference type="Google" id="ProtNLM"/>
    </source>
</evidence>
<evidence type="ECO:0000313" key="3">
    <source>
        <dbReference type="Proteomes" id="UP000186098"/>
    </source>
</evidence>
<organism evidence="2 3">
    <name type="scientific">Phaeovulum vinaykumarii</name>
    <dbReference type="NCBI Taxonomy" id="407234"/>
    <lineage>
        <taxon>Bacteria</taxon>
        <taxon>Pseudomonadati</taxon>
        <taxon>Pseudomonadota</taxon>
        <taxon>Alphaproteobacteria</taxon>
        <taxon>Rhodobacterales</taxon>
        <taxon>Paracoccaceae</taxon>
        <taxon>Phaeovulum</taxon>
    </lineage>
</organism>